<reference evidence="2 3" key="1">
    <citation type="submission" date="2016-10" db="EMBL/GenBank/DDBJ databases">
        <title>Comparative genome analysis of multiple Pseudomonas spp. focuses on biocontrol and plant growth promoting traits.</title>
        <authorList>
            <person name="Tao X.-Y."/>
            <person name="Taylor C.G."/>
        </authorList>
    </citation>
    <scope>NUCLEOTIDE SEQUENCE [LARGE SCALE GENOMIC DNA]</scope>
    <source>
        <strain evidence="2 3">39A2</strain>
    </source>
</reference>
<dbReference type="InterPro" id="IPR011256">
    <property type="entry name" value="Reg_factor_effector_dom_sf"/>
</dbReference>
<dbReference type="AlphaFoldDB" id="A0A423KFU1"/>
<accession>A0A423KFU1</accession>
<organism evidence="2 3">
    <name type="scientific">Pseudomonas frederiksbergensis</name>
    <dbReference type="NCBI Taxonomy" id="104087"/>
    <lineage>
        <taxon>Bacteria</taxon>
        <taxon>Pseudomonadati</taxon>
        <taxon>Pseudomonadota</taxon>
        <taxon>Gammaproteobacteria</taxon>
        <taxon>Pseudomonadales</taxon>
        <taxon>Pseudomonadaceae</taxon>
        <taxon>Pseudomonas</taxon>
    </lineage>
</organism>
<dbReference type="InterPro" id="IPR029441">
    <property type="entry name" value="Cass2"/>
</dbReference>
<evidence type="ECO:0000259" key="1">
    <source>
        <dbReference type="SMART" id="SM00871"/>
    </source>
</evidence>
<dbReference type="Proteomes" id="UP000283627">
    <property type="component" value="Unassembled WGS sequence"/>
</dbReference>
<protein>
    <submittedName>
        <fullName evidence="2">AraC family transcriptional regulator</fullName>
    </submittedName>
</protein>
<name>A0A423KFU1_9PSED</name>
<proteinExistence type="predicted"/>
<sequence>MEVKQVYVAPFTVSGLQVRTHNSAEQSAETAKIGPMWGRFYSEGLMERMAPQPAGSPVYGVYSGYESDASGAFDVTAGMAVEEPAPGYETINIEGGRYLVFEGSGPMPDAVINTWQFIWNYFETNPQAKRRFAADFEAYTGPESVAVHIGIV</sequence>
<dbReference type="InterPro" id="IPR010499">
    <property type="entry name" value="AraC_E-bd"/>
</dbReference>
<comment type="caution">
    <text evidence="2">The sequence shown here is derived from an EMBL/GenBank/DDBJ whole genome shotgun (WGS) entry which is preliminary data.</text>
</comment>
<dbReference type="InterPro" id="IPR053182">
    <property type="entry name" value="YobU-like_regulator"/>
</dbReference>
<evidence type="ECO:0000313" key="3">
    <source>
        <dbReference type="Proteomes" id="UP000283627"/>
    </source>
</evidence>
<feature type="domain" description="AraC effector-binding" evidence="1">
    <location>
        <begin position="1"/>
        <end position="152"/>
    </location>
</feature>
<dbReference type="Gene3D" id="3.20.80.10">
    <property type="entry name" value="Regulatory factor, effector binding domain"/>
    <property type="match status" value="1"/>
</dbReference>
<dbReference type="OrthoDB" id="3173400at2"/>
<dbReference type="SMART" id="SM00871">
    <property type="entry name" value="AraC_E_bind"/>
    <property type="match status" value="1"/>
</dbReference>
<dbReference type="SUPFAM" id="SSF55136">
    <property type="entry name" value="Probable bacterial effector-binding domain"/>
    <property type="match status" value="1"/>
</dbReference>
<gene>
    <name evidence="2" type="ORF">BK665_17485</name>
</gene>
<dbReference type="Pfam" id="PF14526">
    <property type="entry name" value="Cass2"/>
    <property type="match status" value="1"/>
</dbReference>
<dbReference type="PANTHER" id="PTHR36444">
    <property type="entry name" value="TRANSCRIPTIONAL REGULATOR PROTEIN YOBU-RELATED"/>
    <property type="match status" value="1"/>
</dbReference>
<dbReference type="PANTHER" id="PTHR36444:SF2">
    <property type="entry name" value="TRANSCRIPTIONAL REGULATOR PROTEIN YOBU-RELATED"/>
    <property type="match status" value="1"/>
</dbReference>
<dbReference type="RefSeq" id="WP_123408015.1">
    <property type="nucleotide sequence ID" value="NZ_MOBP01000012.1"/>
</dbReference>
<evidence type="ECO:0000313" key="2">
    <source>
        <dbReference type="EMBL" id="RON51665.1"/>
    </source>
</evidence>
<dbReference type="EMBL" id="MOBP01000012">
    <property type="protein sequence ID" value="RON51665.1"/>
    <property type="molecule type" value="Genomic_DNA"/>
</dbReference>